<accession>A0ABR2EXY9</accession>
<proteinExistence type="predicted"/>
<evidence type="ECO:0000313" key="3">
    <source>
        <dbReference type="Proteomes" id="UP001472677"/>
    </source>
</evidence>
<reference evidence="2 3" key="1">
    <citation type="journal article" date="2024" name="G3 (Bethesda)">
        <title>Genome assembly of Hibiscus sabdariffa L. provides insights into metabolisms of medicinal natural products.</title>
        <authorList>
            <person name="Kim T."/>
        </authorList>
    </citation>
    <scope>NUCLEOTIDE SEQUENCE [LARGE SCALE GENOMIC DNA]</scope>
    <source>
        <strain evidence="2">TK-2024</strain>
        <tissue evidence="2">Old leaves</tissue>
    </source>
</reference>
<organism evidence="2 3">
    <name type="scientific">Hibiscus sabdariffa</name>
    <name type="common">roselle</name>
    <dbReference type="NCBI Taxonomy" id="183260"/>
    <lineage>
        <taxon>Eukaryota</taxon>
        <taxon>Viridiplantae</taxon>
        <taxon>Streptophyta</taxon>
        <taxon>Embryophyta</taxon>
        <taxon>Tracheophyta</taxon>
        <taxon>Spermatophyta</taxon>
        <taxon>Magnoliopsida</taxon>
        <taxon>eudicotyledons</taxon>
        <taxon>Gunneridae</taxon>
        <taxon>Pentapetalae</taxon>
        <taxon>rosids</taxon>
        <taxon>malvids</taxon>
        <taxon>Malvales</taxon>
        <taxon>Malvaceae</taxon>
        <taxon>Malvoideae</taxon>
        <taxon>Hibiscus</taxon>
    </lineage>
</organism>
<gene>
    <name evidence="2" type="ORF">V6N12_006004</name>
</gene>
<keyword evidence="3" id="KW-1185">Reference proteome</keyword>
<evidence type="ECO:0000313" key="2">
    <source>
        <dbReference type="EMBL" id="KAK8567414.1"/>
    </source>
</evidence>
<protein>
    <submittedName>
        <fullName evidence="2">Uncharacterized protein</fullName>
    </submittedName>
</protein>
<evidence type="ECO:0000256" key="1">
    <source>
        <dbReference type="SAM" id="MobiDB-lite"/>
    </source>
</evidence>
<comment type="caution">
    <text evidence="2">The sequence shown here is derived from an EMBL/GenBank/DDBJ whole genome shotgun (WGS) entry which is preliminary data.</text>
</comment>
<dbReference type="EMBL" id="JBBPBM010000009">
    <property type="protein sequence ID" value="KAK8567414.1"/>
    <property type="molecule type" value="Genomic_DNA"/>
</dbReference>
<dbReference type="Proteomes" id="UP001472677">
    <property type="component" value="Unassembled WGS sequence"/>
</dbReference>
<feature type="compositionally biased region" description="Polar residues" evidence="1">
    <location>
        <begin position="51"/>
        <end position="63"/>
    </location>
</feature>
<name>A0ABR2EXY9_9ROSI</name>
<feature type="region of interest" description="Disordered" evidence="1">
    <location>
        <begin position="45"/>
        <end position="74"/>
    </location>
</feature>
<sequence length="74" mass="8271">MASLFFFFPQSHGVGYHRGLEPPPCPAIYSRVQRRCSWEAGGWSYPKETSENSGQLNSATSNRAALKPEKQKTP</sequence>